<dbReference type="PANTHER" id="PTHR34993:SF1">
    <property type="entry name" value="TRANSMEMBRANE PROTEIN"/>
    <property type="match status" value="1"/>
</dbReference>
<gene>
    <name evidence="3" type="ORF">M9Y10_018857</name>
</gene>
<dbReference type="PANTHER" id="PTHR34993">
    <property type="entry name" value="TRANSMEMBRANE PROTEIN"/>
    <property type="match status" value="1"/>
</dbReference>
<name>A0ABR2HI30_9EUKA</name>
<feature type="transmembrane region" description="Helical" evidence="2">
    <location>
        <begin position="88"/>
        <end position="109"/>
    </location>
</feature>
<dbReference type="EMBL" id="JAPFFF010000027">
    <property type="protein sequence ID" value="KAK8847825.1"/>
    <property type="molecule type" value="Genomic_DNA"/>
</dbReference>
<feature type="transmembrane region" description="Helical" evidence="2">
    <location>
        <begin position="466"/>
        <end position="489"/>
    </location>
</feature>
<accession>A0ABR2HI30</accession>
<dbReference type="Proteomes" id="UP001470230">
    <property type="component" value="Unassembled WGS sequence"/>
</dbReference>
<feature type="transmembrane region" description="Helical" evidence="2">
    <location>
        <begin position="523"/>
        <end position="543"/>
    </location>
</feature>
<feature type="transmembrane region" description="Helical" evidence="2">
    <location>
        <begin position="366"/>
        <end position="392"/>
    </location>
</feature>
<feature type="transmembrane region" description="Helical" evidence="2">
    <location>
        <begin position="196"/>
        <end position="218"/>
    </location>
</feature>
<evidence type="ECO:0000313" key="4">
    <source>
        <dbReference type="Proteomes" id="UP001470230"/>
    </source>
</evidence>
<protein>
    <submittedName>
        <fullName evidence="3">Uncharacterized protein</fullName>
    </submittedName>
</protein>
<reference evidence="3 4" key="1">
    <citation type="submission" date="2024-04" db="EMBL/GenBank/DDBJ databases">
        <title>Tritrichomonas musculus Genome.</title>
        <authorList>
            <person name="Alves-Ferreira E."/>
            <person name="Grigg M."/>
            <person name="Lorenzi H."/>
            <person name="Galac M."/>
        </authorList>
    </citation>
    <scope>NUCLEOTIDE SEQUENCE [LARGE SCALE GENOMIC DNA]</scope>
    <source>
        <strain evidence="3 4">EAF2021</strain>
    </source>
</reference>
<evidence type="ECO:0000313" key="3">
    <source>
        <dbReference type="EMBL" id="KAK8847825.1"/>
    </source>
</evidence>
<keyword evidence="2" id="KW-1133">Transmembrane helix</keyword>
<keyword evidence="2" id="KW-0472">Membrane</keyword>
<proteinExistence type="predicted"/>
<comment type="caution">
    <text evidence="3">The sequence shown here is derived from an EMBL/GenBank/DDBJ whole genome shotgun (WGS) entry which is preliminary data.</text>
</comment>
<feature type="region of interest" description="Disordered" evidence="1">
    <location>
        <begin position="629"/>
        <end position="661"/>
    </location>
</feature>
<keyword evidence="4" id="KW-1185">Reference proteome</keyword>
<feature type="transmembrane region" description="Helical" evidence="2">
    <location>
        <begin position="115"/>
        <end position="133"/>
    </location>
</feature>
<feature type="transmembrane region" description="Helical" evidence="2">
    <location>
        <begin position="230"/>
        <end position="251"/>
    </location>
</feature>
<feature type="transmembrane region" description="Helical" evidence="2">
    <location>
        <begin position="272"/>
        <end position="292"/>
    </location>
</feature>
<keyword evidence="2" id="KW-0812">Transmembrane</keyword>
<organism evidence="3 4">
    <name type="scientific">Tritrichomonas musculus</name>
    <dbReference type="NCBI Taxonomy" id="1915356"/>
    <lineage>
        <taxon>Eukaryota</taxon>
        <taxon>Metamonada</taxon>
        <taxon>Parabasalia</taxon>
        <taxon>Tritrichomonadida</taxon>
        <taxon>Tritrichomonadidae</taxon>
        <taxon>Tritrichomonas</taxon>
    </lineage>
</organism>
<feature type="transmembrane region" description="Helical" evidence="2">
    <location>
        <begin position="496"/>
        <end position="517"/>
    </location>
</feature>
<feature type="transmembrane region" description="Helical" evidence="2">
    <location>
        <begin position="62"/>
        <end position="81"/>
    </location>
</feature>
<sequence>MSISSAVVSFFSYFQNLSVNIKLPHIEFPSWFTELLESINGFIAKIQAYLLEIPPFDMRTQLVLMSVIIPLLLDILFVWFVQPFLLTLFDILDIASMFVILFLCAYGYIVHWSLAVKILIAVFAIYLLVRIFLSLKDDTISYQMIKLARDICSHYLIGILPEIKTEYSLDDLNKALQRFSKLVEIKPQPPKMYITINFLIVSVITILVSLFFFNIFPFLAAPLSKQLNTIFGIIFIVIGFICFLVFVLRLFQCGRNFIMKSKQFLKRWGLRLLMLCFDLLYIPIATLLISHINVKKYSPCPSGQYLYQEPDKYNNTLSHLIIHKTQCLPCNVSKNSSVYDRCLSICSGIAKYRPVDDPTLEFMKDIIKYSGGFIVCAFFFVIIGIPILWFVVIQRNRDFSFVINVYGDNPTIKWTRIVNRMKTTGIFLFVNYKYNNSRWSVLYLMVKFLVMILSTIASRFYRYLSISLSILYLFIFLCVVIVRPYLYFVNNLLDSILYFTQFLFSLNTSLAIFNIRIPHIASTILSMIAVVIPVISMVFLLFFKRKQADFENDPTYPQNLTDEEEEKLNRKRQIAKKKYLQKLREKEQNEEDEYEYSYNEEEQQQQEEEEIVDAFVINEEEEELVDIETNRPNSIEDVNQPLLETNKKEKRKKEKKEKNPTIQLQELDENENICFIPEDEYEVKPGELGNLNQAIIRLKKSKNRKVEPGDAEETFIVNRRVLANRMTDMYKMLDVAVDGFTISLLTKVLSIAICCGMGSLGWYVGSIHAHGVQRQPVCHVV</sequence>
<feature type="transmembrane region" description="Helical" evidence="2">
    <location>
        <begin position="441"/>
        <end position="460"/>
    </location>
</feature>
<evidence type="ECO:0000256" key="1">
    <source>
        <dbReference type="SAM" id="MobiDB-lite"/>
    </source>
</evidence>
<feature type="region of interest" description="Disordered" evidence="1">
    <location>
        <begin position="590"/>
        <end position="609"/>
    </location>
</feature>
<evidence type="ECO:0000256" key="2">
    <source>
        <dbReference type="SAM" id="Phobius"/>
    </source>
</evidence>